<keyword evidence="3" id="KW-0067">ATP-binding</keyword>
<gene>
    <name evidence="7" type="ORF">NEZAVI_LOCUS7559</name>
</gene>
<accession>A0A9P0H9C0</accession>
<evidence type="ECO:0000313" key="8">
    <source>
        <dbReference type="Proteomes" id="UP001152798"/>
    </source>
</evidence>
<dbReference type="SUPFAM" id="SSF48334">
    <property type="entry name" value="DNA repair protein MutS, domain III"/>
    <property type="match status" value="1"/>
</dbReference>
<dbReference type="GO" id="GO:0005524">
    <property type="term" value="F:ATP binding"/>
    <property type="evidence" value="ECO:0007669"/>
    <property type="project" value="UniProtKB-KW"/>
</dbReference>
<dbReference type="Proteomes" id="UP001152798">
    <property type="component" value="Chromosome 4"/>
</dbReference>
<feature type="compositionally biased region" description="Acidic residues" evidence="5">
    <location>
        <begin position="700"/>
        <end position="712"/>
    </location>
</feature>
<dbReference type="GO" id="GO:0006298">
    <property type="term" value="P:mismatch repair"/>
    <property type="evidence" value="ECO:0007669"/>
    <property type="project" value="InterPro"/>
</dbReference>
<evidence type="ECO:0000256" key="3">
    <source>
        <dbReference type="ARBA" id="ARBA00022840"/>
    </source>
</evidence>
<dbReference type="OrthoDB" id="10252754at2759"/>
<keyword evidence="4" id="KW-0238">DNA-binding</keyword>
<dbReference type="PANTHER" id="PTHR11361:SF21">
    <property type="entry name" value="MUTS PROTEIN HOMOLOG 4"/>
    <property type="match status" value="1"/>
</dbReference>
<dbReference type="InterPro" id="IPR045076">
    <property type="entry name" value="MutS"/>
</dbReference>
<dbReference type="InterPro" id="IPR000432">
    <property type="entry name" value="DNA_mismatch_repair_MutS_C"/>
</dbReference>
<dbReference type="GO" id="GO:0030983">
    <property type="term" value="F:mismatched DNA binding"/>
    <property type="evidence" value="ECO:0007669"/>
    <property type="project" value="InterPro"/>
</dbReference>
<dbReference type="GO" id="GO:0140664">
    <property type="term" value="F:ATP-dependent DNA damage sensor activity"/>
    <property type="evidence" value="ECO:0007669"/>
    <property type="project" value="InterPro"/>
</dbReference>
<evidence type="ECO:0000256" key="2">
    <source>
        <dbReference type="ARBA" id="ARBA00022741"/>
    </source>
</evidence>
<organism evidence="7 8">
    <name type="scientific">Nezara viridula</name>
    <name type="common">Southern green stink bug</name>
    <name type="synonym">Cimex viridulus</name>
    <dbReference type="NCBI Taxonomy" id="85310"/>
    <lineage>
        <taxon>Eukaryota</taxon>
        <taxon>Metazoa</taxon>
        <taxon>Ecdysozoa</taxon>
        <taxon>Arthropoda</taxon>
        <taxon>Hexapoda</taxon>
        <taxon>Insecta</taxon>
        <taxon>Pterygota</taxon>
        <taxon>Neoptera</taxon>
        <taxon>Paraneoptera</taxon>
        <taxon>Hemiptera</taxon>
        <taxon>Heteroptera</taxon>
        <taxon>Panheteroptera</taxon>
        <taxon>Pentatomomorpha</taxon>
        <taxon>Pentatomoidea</taxon>
        <taxon>Pentatomidae</taxon>
        <taxon>Pentatominae</taxon>
        <taxon>Nezara</taxon>
    </lineage>
</organism>
<dbReference type="InterPro" id="IPR027417">
    <property type="entry name" value="P-loop_NTPase"/>
</dbReference>
<name>A0A9P0H9C0_NEZVI</name>
<comment type="similarity">
    <text evidence="1">Belongs to the DNA mismatch repair MutS family.</text>
</comment>
<dbReference type="PANTHER" id="PTHR11361">
    <property type="entry name" value="DNA MISMATCH REPAIR PROTEIN MUTS FAMILY MEMBER"/>
    <property type="match status" value="1"/>
</dbReference>
<dbReference type="SUPFAM" id="SSF52540">
    <property type="entry name" value="P-loop containing nucleoside triphosphate hydrolases"/>
    <property type="match status" value="1"/>
</dbReference>
<dbReference type="Pfam" id="PF00488">
    <property type="entry name" value="MutS_V"/>
    <property type="match status" value="1"/>
</dbReference>
<evidence type="ECO:0000259" key="6">
    <source>
        <dbReference type="SMART" id="SM00534"/>
    </source>
</evidence>
<feature type="domain" description="DNA mismatch repair proteins mutS family" evidence="6">
    <location>
        <begin position="160"/>
        <end position="354"/>
    </location>
</feature>
<evidence type="ECO:0000256" key="5">
    <source>
        <dbReference type="SAM" id="MobiDB-lite"/>
    </source>
</evidence>
<evidence type="ECO:0000313" key="7">
    <source>
        <dbReference type="EMBL" id="CAH1397788.1"/>
    </source>
</evidence>
<dbReference type="InterPro" id="IPR036187">
    <property type="entry name" value="DNA_mismatch_repair_MutS_sf"/>
</dbReference>
<dbReference type="EMBL" id="OV725080">
    <property type="protein sequence ID" value="CAH1397788.1"/>
    <property type="molecule type" value="Genomic_DNA"/>
</dbReference>
<dbReference type="Gene3D" id="1.10.1420.10">
    <property type="match status" value="2"/>
</dbReference>
<protein>
    <recommendedName>
        <fullName evidence="6">DNA mismatch repair proteins mutS family domain-containing protein</fullName>
    </recommendedName>
</protein>
<evidence type="ECO:0000256" key="4">
    <source>
        <dbReference type="ARBA" id="ARBA00023125"/>
    </source>
</evidence>
<feature type="region of interest" description="Disordered" evidence="5">
    <location>
        <begin position="700"/>
        <end position="732"/>
    </location>
</feature>
<dbReference type="GO" id="GO:0005634">
    <property type="term" value="C:nucleus"/>
    <property type="evidence" value="ECO:0007669"/>
    <property type="project" value="TreeGrafter"/>
</dbReference>
<proteinExistence type="inferred from homology"/>
<dbReference type="GO" id="GO:0007131">
    <property type="term" value="P:reciprocal meiotic recombination"/>
    <property type="evidence" value="ECO:0007669"/>
    <property type="project" value="TreeGrafter"/>
</dbReference>
<dbReference type="SMART" id="SM00534">
    <property type="entry name" value="MUTSac"/>
    <property type="match status" value="1"/>
</dbReference>
<keyword evidence="8" id="KW-1185">Reference proteome</keyword>
<dbReference type="Gene3D" id="3.40.50.300">
    <property type="entry name" value="P-loop containing nucleotide triphosphate hydrolases"/>
    <property type="match status" value="1"/>
</dbReference>
<feature type="region of interest" description="Disordered" evidence="5">
    <location>
        <begin position="466"/>
        <end position="497"/>
    </location>
</feature>
<evidence type="ECO:0000256" key="1">
    <source>
        <dbReference type="ARBA" id="ARBA00006271"/>
    </source>
</evidence>
<feature type="compositionally biased region" description="Low complexity" evidence="5">
    <location>
        <begin position="713"/>
        <end position="724"/>
    </location>
</feature>
<reference evidence="7" key="1">
    <citation type="submission" date="2022-01" db="EMBL/GenBank/DDBJ databases">
        <authorList>
            <person name="King R."/>
        </authorList>
    </citation>
    <scope>NUCLEOTIDE SEQUENCE</scope>
</reference>
<keyword evidence="2" id="KW-0547">Nucleotide-binding</keyword>
<dbReference type="AlphaFoldDB" id="A0A9P0H9C0"/>
<sequence>MVTELAEEYCLPLKMTQTPDLGFHATYFLPKKVVFKKDDVPDIFTEVKHKNRTVHLLTDEMFNLNVRINRAMEEIQLITNVVIYDLVESLKGGMSYLYRLCDRVAELDLLSSLAQASSTTDYIRPVFGSQISLVGARHPILDHLCRTKPIPNNFNASRSSNFAIITGPNMSGKTVYVLTVPLIQIMAQVGCYVPADKAELRITDHIYVRKGTVDNMQSRLSSHGSEIKELCYTLKTLTGRSLIILDELCTSCSCQKGICLAWAFSEEFLKTSCFTFLTTHYHYLCNLSKVYKNVKNFHMEAIEKTPNAGESYWDLTFTFRLLPGKTKMTDYALRLMMASALPDEVKQYALAVAKDIAQRRENSLPVCVVDDPDTVKELAKIEKVENFMSNLKALCMTDKFTPKLFRSLQKMIREEILPDMRSDDEISLEGTDETLSTPKQQTAVSPEPQNVVDEAVNEYLQGEVEDQALERNKNLPGSGVEESPARSKFPSADNMDMNENMTYSLNERTENCNAIFSNPRQQELREAEDEDHYNINVMYSNLDELKHSTPKNARYVPSEENVESGNEEDDAVLYSGMEESKDPNYNQIETYEEQNDDVLYPGRNESQNVIDLNGMPFPPENQIEHNEEEANYDTEYLEQHTPQNIIINNRTDEAQFLGAFSNESAHSSGVKRTEESKGIVQFEASQELPNIFSIEHFTDSDEDFKDCEESSELNDSSSSSSEGSYYINNNLS</sequence>